<evidence type="ECO:0008006" key="3">
    <source>
        <dbReference type="Google" id="ProtNLM"/>
    </source>
</evidence>
<sequence length="134" mass="15407">MSKRKHHYFPCINPTPVEDPEEIIEESAKAVVVVPNKIGYSPDEYSYNFRFGTPDLAPGDNLSPLAVAVSPFSKIRVSNYSSEDEENDGSHQEVDNEAEEFIRRFYEQLRLQSRTQLLQYQETQYQEMLARGTG</sequence>
<dbReference type="AlphaFoldDB" id="A0A200QH36"/>
<dbReference type="OMA" id="ENDGSHQ"/>
<name>A0A200QH36_MACCD</name>
<accession>A0A200QH36</accession>
<evidence type="ECO:0000313" key="1">
    <source>
        <dbReference type="EMBL" id="OVA09725.1"/>
    </source>
</evidence>
<reference evidence="1 2" key="1">
    <citation type="journal article" date="2017" name="Mol. Plant">
        <title>The Genome of Medicinal Plant Macleaya cordata Provides New Insights into Benzylisoquinoline Alkaloids Metabolism.</title>
        <authorList>
            <person name="Liu X."/>
            <person name="Liu Y."/>
            <person name="Huang P."/>
            <person name="Ma Y."/>
            <person name="Qing Z."/>
            <person name="Tang Q."/>
            <person name="Cao H."/>
            <person name="Cheng P."/>
            <person name="Zheng Y."/>
            <person name="Yuan Z."/>
            <person name="Zhou Y."/>
            <person name="Liu J."/>
            <person name="Tang Z."/>
            <person name="Zhuo Y."/>
            <person name="Zhang Y."/>
            <person name="Yu L."/>
            <person name="Huang J."/>
            <person name="Yang P."/>
            <person name="Peng Q."/>
            <person name="Zhang J."/>
            <person name="Jiang W."/>
            <person name="Zhang Z."/>
            <person name="Lin K."/>
            <person name="Ro D.K."/>
            <person name="Chen X."/>
            <person name="Xiong X."/>
            <person name="Shang Y."/>
            <person name="Huang S."/>
            <person name="Zeng J."/>
        </authorList>
    </citation>
    <scope>NUCLEOTIDE SEQUENCE [LARGE SCALE GENOMIC DNA]</scope>
    <source>
        <strain evidence="2">cv. BLH2017</strain>
        <tissue evidence="1">Root</tissue>
    </source>
</reference>
<dbReference type="Pfam" id="PF05553">
    <property type="entry name" value="DUF761"/>
    <property type="match status" value="1"/>
</dbReference>
<dbReference type="InterPro" id="IPR008480">
    <property type="entry name" value="DUF761_pln"/>
</dbReference>
<dbReference type="EMBL" id="MVGT01002051">
    <property type="protein sequence ID" value="OVA09725.1"/>
    <property type="molecule type" value="Genomic_DNA"/>
</dbReference>
<proteinExistence type="predicted"/>
<dbReference type="PANTHER" id="PTHR33265">
    <property type="entry name" value="AVR9/CF-9 RAPIDLY ELICITED PROTEIN-RELATED"/>
    <property type="match status" value="1"/>
</dbReference>
<dbReference type="Proteomes" id="UP000195402">
    <property type="component" value="Unassembled WGS sequence"/>
</dbReference>
<dbReference type="OrthoDB" id="1512693at2759"/>
<comment type="caution">
    <text evidence="1">The sequence shown here is derived from an EMBL/GenBank/DDBJ whole genome shotgun (WGS) entry which is preliminary data.</text>
</comment>
<evidence type="ECO:0000313" key="2">
    <source>
        <dbReference type="Proteomes" id="UP000195402"/>
    </source>
</evidence>
<dbReference type="PANTHER" id="PTHR33265:SF6">
    <property type="entry name" value="OS01G0930500 PROTEIN"/>
    <property type="match status" value="1"/>
</dbReference>
<protein>
    <recommendedName>
        <fullName evidence="3">DUF761 domain-containing protein</fullName>
    </recommendedName>
</protein>
<dbReference type="InParanoid" id="A0A200QH36"/>
<gene>
    <name evidence="1" type="ORF">BVC80_9101g264</name>
</gene>
<keyword evidence="2" id="KW-1185">Reference proteome</keyword>
<organism evidence="1 2">
    <name type="scientific">Macleaya cordata</name>
    <name type="common">Five-seeded plume-poppy</name>
    <name type="synonym">Bocconia cordata</name>
    <dbReference type="NCBI Taxonomy" id="56857"/>
    <lineage>
        <taxon>Eukaryota</taxon>
        <taxon>Viridiplantae</taxon>
        <taxon>Streptophyta</taxon>
        <taxon>Embryophyta</taxon>
        <taxon>Tracheophyta</taxon>
        <taxon>Spermatophyta</taxon>
        <taxon>Magnoliopsida</taxon>
        <taxon>Ranunculales</taxon>
        <taxon>Papaveraceae</taxon>
        <taxon>Papaveroideae</taxon>
        <taxon>Macleaya</taxon>
    </lineage>
</organism>